<evidence type="ECO:0000256" key="9">
    <source>
        <dbReference type="ARBA" id="ARBA00031864"/>
    </source>
</evidence>
<evidence type="ECO:0000256" key="7">
    <source>
        <dbReference type="ARBA" id="ARBA00023187"/>
    </source>
</evidence>
<comment type="similarity">
    <text evidence="3">Belongs to the SNUT3 family.</text>
</comment>
<dbReference type="GO" id="GO:0008380">
    <property type="term" value="P:RNA splicing"/>
    <property type="evidence" value="ECO:0007669"/>
    <property type="project" value="UniProtKB-KW"/>
</dbReference>
<feature type="compositionally biased region" description="Basic residues" evidence="10">
    <location>
        <begin position="9"/>
        <end position="18"/>
    </location>
</feature>
<evidence type="ECO:0000256" key="10">
    <source>
        <dbReference type="SAM" id="MobiDB-lite"/>
    </source>
</evidence>
<comment type="subunit">
    <text evidence="4">Part of a tri-snRNP complex.</text>
</comment>
<keyword evidence="7" id="KW-0508">mRNA splicing</keyword>
<feature type="compositionally biased region" description="Basic and acidic residues" evidence="10">
    <location>
        <begin position="19"/>
        <end position="69"/>
    </location>
</feature>
<dbReference type="PANTHER" id="PTHR31077:SF1">
    <property type="entry name" value="U4_U6.U5 SMALL NUCLEAR RIBONUCLEOPROTEIN 27 KDA PROTEIN"/>
    <property type="match status" value="1"/>
</dbReference>
<evidence type="ECO:0000256" key="4">
    <source>
        <dbReference type="ARBA" id="ARBA00011825"/>
    </source>
</evidence>
<dbReference type="Pfam" id="PF08648">
    <property type="entry name" value="SNRNP27"/>
    <property type="match status" value="1"/>
</dbReference>
<gene>
    <name evidence="12" type="primary">SNR27</name>
    <name evidence="12" type="ORF">TR130774</name>
</gene>
<evidence type="ECO:0000256" key="5">
    <source>
        <dbReference type="ARBA" id="ARBA00014357"/>
    </source>
</evidence>
<protein>
    <recommendedName>
        <fullName evidence="5">U4/U6.U5 small nuclear ribonucleoprotein 27 kDa protein</fullName>
    </recommendedName>
    <alternativeName>
        <fullName evidence="9">U4/U6.U5 tri-snRNP-associated protein 3</fullName>
    </alternativeName>
</protein>
<keyword evidence="8" id="KW-0539">Nucleus</keyword>
<evidence type="ECO:0000256" key="8">
    <source>
        <dbReference type="ARBA" id="ARBA00023242"/>
    </source>
</evidence>
<dbReference type="GO" id="GO:0006397">
    <property type="term" value="P:mRNA processing"/>
    <property type="evidence" value="ECO:0007669"/>
    <property type="project" value="UniProtKB-KW"/>
</dbReference>
<comment type="subcellular location">
    <subcellularLocation>
        <location evidence="2">Nucleus</location>
    </subcellularLocation>
</comment>
<keyword evidence="6" id="KW-0507">mRNA processing</keyword>
<comment type="function">
    <text evidence="1">May play a role in mRNA splicing.</text>
</comment>
<feature type="region of interest" description="Disordered" evidence="10">
    <location>
        <begin position="1"/>
        <end position="117"/>
    </location>
</feature>
<dbReference type="GO" id="GO:0071011">
    <property type="term" value="C:precatalytic spliceosome"/>
    <property type="evidence" value="ECO:0007669"/>
    <property type="project" value="TreeGrafter"/>
</dbReference>
<dbReference type="InterPro" id="IPR013957">
    <property type="entry name" value="SNRNP27"/>
</dbReference>
<sequence length="173" mass="21455">MPRELSRSPRSRRRRSRSRSREKYRDSVYRERDIDESYKEKRHKDRDVRRDDDRYRRDYDSERRRDEYSRRRHREKSQEDDEFPVRIAREDSRTPEPTDNAEEGKETQQKEDIPRTEEEIEMMKVMGFAQFDSTKGKHVPGNDIYVTCIRKKRRYRQYMNRRGGFNRKLDPVA</sequence>
<feature type="domain" description="U4/U6.U5 small nuclear ribonucleoprotein 27kDa protein" evidence="11">
    <location>
        <begin position="117"/>
        <end position="172"/>
    </location>
</feature>
<reference evidence="12" key="1">
    <citation type="submission" date="2016-01" db="EMBL/GenBank/DDBJ databases">
        <title>Reference transcriptome for the parasite Schistocephalus solidus: insights into the molecular evolution of parasitism.</title>
        <authorList>
            <person name="Hebert F.O."/>
            <person name="Grambauer S."/>
            <person name="Barber I."/>
            <person name="Landry C.R."/>
            <person name="Aubin-Horth N."/>
        </authorList>
    </citation>
    <scope>NUCLEOTIDE SEQUENCE</scope>
</reference>
<proteinExistence type="inferred from homology"/>
<evidence type="ECO:0000256" key="1">
    <source>
        <dbReference type="ARBA" id="ARBA00003632"/>
    </source>
</evidence>
<organism evidence="12">
    <name type="scientific">Schistocephalus solidus</name>
    <name type="common">Tapeworm</name>
    <dbReference type="NCBI Taxonomy" id="70667"/>
    <lineage>
        <taxon>Eukaryota</taxon>
        <taxon>Metazoa</taxon>
        <taxon>Spiralia</taxon>
        <taxon>Lophotrochozoa</taxon>
        <taxon>Platyhelminthes</taxon>
        <taxon>Cestoda</taxon>
        <taxon>Eucestoda</taxon>
        <taxon>Diphyllobothriidea</taxon>
        <taxon>Diphyllobothriidae</taxon>
        <taxon>Schistocephalus</taxon>
    </lineage>
</organism>
<evidence type="ECO:0000259" key="11">
    <source>
        <dbReference type="Pfam" id="PF08648"/>
    </source>
</evidence>
<dbReference type="EMBL" id="GEEE01009604">
    <property type="protein sequence ID" value="JAP53621.1"/>
    <property type="molecule type" value="Transcribed_RNA"/>
</dbReference>
<dbReference type="PANTHER" id="PTHR31077">
    <property type="entry name" value="U4/U6.U5 SMALL NUCLEAR RIBONUCLEOPROTEIN 27 KDA PROTEIN"/>
    <property type="match status" value="1"/>
</dbReference>
<evidence type="ECO:0000256" key="6">
    <source>
        <dbReference type="ARBA" id="ARBA00022664"/>
    </source>
</evidence>
<dbReference type="AlphaFoldDB" id="A0A0X3PNV8"/>
<evidence type="ECO:0000313" key="12">
    <source>
        <dbReference type="EMBL" id="JAP53621.1"/>
    </source>
</evidence>
<name>A0A0X3PNV8_SCHSO</name>
<evidence type="ECO:0000256" key="3">
    <source>
        <dbReference type="ARBA" id="ARBA00008218"/>
    </source>
</evidence>
<feature type="compositionally biased region" description="Basic and acidic residues" evidence="10">
    <location>
        <begin position="83"/>
        <end position="117"/>
    </location>
</feature>
<evidence type="ECO:0000256" key="2">
    <source>
        <dbReference type="ARBA" id="ARBA00004123"/>
    </source>
</evidence>
<keyword evidence="12" id="KW-0687">Ribonucleoprotein</keyword>
<accession>A0A0X3PNV8</accession>